<proteinExistence type="predicted"/>
<sequence length="97" mass="10934">MKNPHEVGSPAMMVTKSWPLSKMQKRMMSPDGSTCLSAKRAMANPSLWSPNSWKPPVKNVEAFGGMRLFADTPPCHFEPREVSRDEMEPQRELSMIA</sequence>
<organism evidence="2 3">
    <name type="scientific">Bradyrhizobium aeschynomenes</name>
    <dbReference type="NCBI Taxonomy" id="2734909"/>
    <lineage>
        <taxon>Bacteria</taxon>
        <taxon>Pseudomonadati</taxon>
        <taxon>Pseudomonadota</taxon>
        <taxon>Alphaproteobacteria</taxon>
        <taxon>Hyphomicrobiales</taxon>
        <taxon>Nitrobacteraceae</taxon>
        <taxon>Bradyrhizobium</taxon>
    </lineage>
</organism>
<evidence type="ECO:0000313" key="2">
    <source>
        <dbReference type="EMBL" id="NPU65168.1"/>
    </source>
</evidence>
<comment type="caution">
    <text evidence="2">The sequence shown here is derived from an EMBL/GenBank/DDBJ whole genome shotgun (WGS) entry which is preliminary data.</text>
</comment>
<accession>A0ABX2CAP6</accession>
<feature type="compositionally biased region" description="Basic and acidic residues" evidence="1">
    <location>
        <begin position="78"/>
        <end position="91"/>
    </location>
</feature>
<protein>
    <submittedName>
        <fullName evidence="2">Uncharacterized protein</fullName>
    </submittedName>
</protein>
<reference evidence="2" key="1">
    <citation type="submission" date="2020-05" db="EMBL/GenBank/DDBJ databases">
        <title>Nod-independent and nitrogen-fixing Bradyrhizobium aeschynomene sp. nov. isolated from nodules of Aeschynomene indica.</title>
        <authorList>
            <person name="Zhang Z."/>
        </authorList>
    </citation>
    <scope>NUCLEOTIDE SEQUENCE</scope>
    <source>
        <strain evidence="2">83012</strain>
    </source>
</reference>
<dbReference type="RefSeq" id="WP_172110237.1">
    <property type="nucleotide sequence ID" value="NZ_JABFDN010000002.1"/>
</dbReference>
<keyword evidence="3" id="KW-1185">Reference proteome</keyword>
<feature type="region of interest" description="Disordered" evidence="1">
    <location>
        <begin position="78"/>
        <end position="97"/>
    </location>
</feature>
<dbReference type="EMBL" id="JABFDN010000002">
    <property type="protein sequence ID" value="NPU65168.1"/>
    <property type="molecule type" value="Genomic_DNA"/>
</dbReference>
<evidence type="ECO:0000313" key="3">
    <source>
        <dbReference type="Proteomes" id="UP000886476"/>
    </source>
</evidence>
<dbReference type="Proteomes" id="UP000886476">
    <property type="component" value="Unassembled WGS sequence"/>
</dbReference>
<name>A0ABX2CAP6_9BRAD</name>
<gene>
    <name evidence="2" type="ORF">HL667_09200</name>
</gene>
<evidence type="ECO:0000256" key="1">
    <source>
        <dbReference type="SAM" id="MobiDB-lite"/>
    </source>
</evidence>